<keyword evidence="3" id="KW-1185">Reference proteome</keyword>
<dbReference type="EMBL" id="JBBYHR010000001">
    <property type="protein sequence ID" value="MEL1243202.1"/>
    <property type="molecule type" value="Genomic_DNA"/>
</dbReference>
<protein>
    <submittedName>
        <fullName evidence="2">DUF4252 domain-containing protein</fullName>
    </submittedName>
</protein>
<accession>A0ABU9HUG4</accession>
<dbReference type="InterPro" id="IPR025348">
    <property type="entry name" value="DUF4252"/>
</dbReference>
<feature type="chain" id="PRO_5047496599" evidence="1">
    <location>
        <begin position="20"/>
        <end position="157"/>
    </location>
</feature>
<name>A0ABU9HUG4_9FLAO</name>
<dbReference type="Proteomes" id="UP001464555">
    <property type="component" value="Unassembled WGS sequence"/>
</dbReference>
<comment type="caution">
    <text evidence="2">The sequence shown here is derived from an EMBL/GenBank/DDBJ whole genome shotgun (WGS) entry which is preliminary data.</text>
</comment>
<evidence type="ECO:0000313" key="2">
    <source>
        <dbReference type="EMBL" id="MEL1243202.1"/>
    </source>
</evidence>
<dbReference type="RefSeq" id="WP_341695519.1">
    <property type="nucleotide sequence ID" value="NZ_JBBYHR010000001.1"/>
</dbReference>
<gene>
    <name evidence="2" type="ORF">AAEO56_02915</name>
</gene>
<evidence type="ECO:0000256" key="1">
    <source>
        <dbReference type="SAM" id="SignalP"/>
    </source>
</evidence>
<sequence>MKKFIITAVLAAMPFITFAQTKAFDKFQDVDGIESVTVNKEMFRMMKDVKVSGNDKAQKYLDMAENIEGLKVFSTKEQKHKDDMKKAVTEYVKKNPLTELMSVTKDGAKIKIYVTQGKEESIIKEGLVFIENAKDNDMVLVSFTGTLDLKDIEAFKQ</sequence>
<reference evidence="2 3" key="1">
    <citation type="submission" date="2024-04" db="EMBL/GenBank/DDBJ databases">
        <title>Flavobacterium sp. DGU11 16S ribosomal RNA gene Genome sequencing and assembly.</title>
        <authorList>
            <person name="Park S."/>
        </authorList>
    </citation>
    <scope>NUCLEOTIDE SEQUENCE [LARGE SCALE GENOMIC DNA]</scope>
    <source>
        <strain evidence="2 3">DGU11</strain>
    </source>
</reference>
<dbReference type="Pfam" id="PF14060">
    <property type="entry name" value="DUF4252"/>
    <property type="match status" value="1"/>
</dbReference>
<organism evidence="2 3">
    <name type="scientific">Flavobacterium arundinis</name>
    <dbReference type="NCBI Taxonomy" id="3139143"/>
    <lineage>
        <taxon>Bacteria</taxon>
        <taxon>Pseudomonadati</taxon>
        <taxon>Bacteroidota</taxon>
        <taxon>Flavobacteriia</taxon>
        <taxon>Flavobacteriales</taxon>
        <taxon>Flavobacteriaceae</taxon>
        <taxon>Flavobacterium</taxon>
    </lineage>
</organism>
<proteinExistence type="predicted"/>
<evidence type="ECO:0000313" key="3">
    <source>
        <dbReference type="Proteomes" id="UP001464555"/>
    </source>
</evidence>
<feature type="signal peptide" evidence="1">
    <location>
        <begin position="1"/>
        <end position="19"/>
    </location>
</feature>
<keyword evidence="1" id="KW-0732">Signal</keyword>